<protein>
    <submittedName>
        <fullName evidence="1">Uncharacterized protein</fullName>
    </submittedName>
</protein>
<comment type="caution">
    <text evidence="1">The sequence shown here is derived from an EMBL/GenBank/DDBJ whole genome shotgun (WGS) entry which is preliminary data.</text>
</comment>
<reference evidence="1 2" key="1">
    <citation type="submission" date="2023-03" db="EMBL/GenBank/DDBJ databases">
        <title>High recombination rates correlate with genetic variation in Cardiocondyla obscurior ants.</title>
        <authorList>
            <person name="Errbii M."/>
        </authorList>
    </citation>
    <scope>NUCLEOTIDE SEQUENCE [LARGE SCALE GENOMIC DNA]</scope>
    <source>
        <strain evidence="1">Alpha-2009</strain>
        <tissue evidence="1">Whole body</tissue>
    </source>
</reference>
<dbReference type="AlphaFoldDB" id="A0AAW2GJU6"/>
<evidence type="ECO:0000313" key="1">
    <source>
        <dbReference type="EMBL" id="KAL0127780.1"/>
    </source>
</evidence>
<proteinExistence type="predicted"/>
<sequence length="101" mass="11296">MRRKNQPGKWRQIKKRYSDVKEGQTGQTYVISGEAQAALSAVVESILEEYLRDTKNLATAAGKSCVTPEEMEKALRKLCLRLSAQPSTASKQKVNTPREDV</sequence>
<gene>
    <name evidence="1" type="ORF">PUN28_003199</name>
</gene>
<dbReference type="SUPFAM" id="SSF47113">
    <property type="entry name" value="Histone-fold"/>
    <property type="match status" value="1"/>
</dbReference>
<evidence type="ECO:0000313" key="2">
    <source>
        <dbReference type="Proteomes" id="UP001430953"/>
    </source>
</evidence>
<name>A0AAW2GJU6_9HYME</name>
<dbReference type="Gene3D" id="1.10.20.10">
    <property type="entry name" value="Histone, subunit A"/>
    <property type="match status" value="1"/>
</dbReference>
<organism evidence="1 2">
    <name type="scientific">Cardiocondyla obscurior</name>
    <dbReference type="NCBI Taxonomy" id="286306"/>
    <lineage>
        <taxon>Eukaryota</taxon>
        <taxon>Metazoa</taxon>
        <taxon>Ecdysozoa</taxon>
        <taxon>Arthropoda</taxon>
        <taxon>Hexapoda</taxon>
        <taxon>Insecta</taxon>
        <taxon>Pterygota</taxon>
        <taxon>Neoptera</taxon>
        <taxon>Endopterygota</taxon>
        <taxon>Hymenoptera</taxon>
        <taxon>Apocrita</taxon>
        <taxon>Aculeata</taxon>
        <taxon>Formicoidea</taxon>
        <taxon>Formicidae</taxon>
        <taxon>Myrmicinae</taxon>
        <taxon>Cardiocondyla</taxon>
    </lineage>
</organism>
<dbReference type="EMBL" id="JADYXP020000003">
    <property type="protein sequence ID" value="KAL0127780.1"/>
    <property type="molecule type" value="Genomic_DNA"/>
</dbReference>
<accession>A0AAW2GJU6</accession>
<dbReference type="Proteomes" id="UP001430953">
    <property type="component" value="Unassembled WGS sequence"/>
</dbReference>
<keyword evidence="2" id="KW-1185">Reference proteome</keyword>
<dbReference type="InterPro" id="IPR009072">
    <property type="entry name" value="Histone-fold"/>
</dbReference>
<dbReference type="GO" id="GO:0046982">
    <property type="term" value="F:protein heterodimerization activity"/>
    <property type="evidence" value="ECO:0007669"/>
    <property type="project" value="InterPro"/>
</dbReference>
<dbReference type="CDD" id="cd00076">
    <property type="entry name" value="HFD_SF"/>
    <property type="match status" value="1"/>
</dbReference>